<comment type="caution">
    <text evidence="11">The sequence shown here is derived from an EMBL/GenBank/DDBJ whole genome shotgun (WGS) entry which is preliminary data.</text>
</comment>
<dbReference type="GO" id="GO:0008534">
    <property type="term" value="F:oxidized purine nucleobase lesion DNA N-glycosylase activity"/>
    <property type="evidence" value="ECO:0007669"/>
    <property type="project" value="UniProtKB-EC"/>
</dbReference>
<dbReference type="Proteomes" id="UP000245391">
    <property type="component" value="Unassembled WGS sequence"/>
</dbReference>
<dbReference type="Gene3D" id="3.20.190.10">
    <property type="entry name" value="MutM-like, N-terminal"/>
    <property type="match status" value="1"/>
</dbReference>
<dbReference type="PANTHER" id="PTHR22993">
    <property type="entry name" value="FORMAMIDOPYRIMIDINE-DNA GLYCOSYLASE"/>
    <property type="match status" value="1"/>
</dbReference>
<dbReference type="EMBL" id="QGNY01000012">
    <property type="protein sequence ID" value="PWS29673.1"/>
    <property type="molecule type" value="Genomic_DNA"/>
</dbReference>
<keyword evidence="4" id="KW-0378">Hydrolase</keyword>
<dbReference type="Pfam" id="PF01149">
    <property type="entry name" value="Fapy_DNA_glyco"/>
    <property type="match status" value="1"/>
</dbReference>
<evidence type="ECO:0000256" key="4">
    <source>
        <dbReference type="ARBA" id="ARBA00022801"/>
    </source>
</evidence>
<accession>A0A317EUT0</accession>
<evidence type="ECO:0000256" key="3">
    <source>
        <dbReference type="ARBA" id="ARBA00022763"/>
    </source>
</evidence>
<dbReference type="GO" id="GO:0016829">
    <property type="term" value="F:lyase activity"/>
    <property type="evidence" value="ECO:0007669"/>
    <property type="project" value="UniProtKB-KW"/>
</dbReference>
<comment type="catalytic activity">
    <reaction evidence="1">
        <text>Hydrolysis of DNA containing ring-opened 7-methylguanine residues, releasing 2,6-diamino-4-hydroxy-5-(N-methyl)formamidopyrimidine.</text>
        <dbReference type="EC" id="3.2.2.23"/>
    </reaction>
</comment>
<dbReference type="PROSITE" id="PS51068">
    <property type="entry name" value="FPG_CAT"/>
    <property type="match status" value="1"/>
</dbReference>
<dbReference type="InterPro" id="IPR015886">
    <property type="entry name" value="H2TH_FPG"/>
</dbReference>
<keyword evidence="5" id="KW-0238">DNA-binding</keyword>
<keyword evidence="9" id="KW-0326">Glycosidase</keyword>
<dbReference type="GO" id="GO:0003906">
    <property type="term" value="F:DNA-(apurinic or apyrimidinic site) endonuclease activity"/>
    <property type="evidence" value="ECO:0007669"/>
    <property type="project" value="InterPro"/>
</dbReference>
<dbReference type="PANTHER" id="PTHR22993:SF9">
    <property type="entry name" value="FORMAMIDOPYRIMIDINE-DNA GLYCOSYLASE"/>
    <property type="match status" value="1"/>
</dbReference>
<sequence>MAELPDLTVFAQILGRRFKGQVLETLEVSVAKKINVNGKELKRTLEGRTLESIKREGKTLQLNFSGDQVLGLHLMLRGELVLINQDAPPKFQILGFHFKGGNAFALIDLQKQAKPTLNPTKLEAPDALDLKESDFIALLAKKRSLIKTLLMDQHLIRGIGNSYSDEILYHAGISPFSISKSIPEKQVKKLYKSIHTVLTQAITEIARENSDELTGELRDFMRIHNPQLQETAKGEAIMVETLGGRKTYFTKGQAHFG</sequence>
<evidence type="ECO:0000313" key="12">
    <source>
        <dbReference type="Proteomes" id="UP000245391"/>
    </source>
</evidence>
<dbReference type="GO" id="GO:0006284">
    <property type="term" value="P:base-excision repair"/>
    <property type="evidence" value="ECO:0007669"/>
    <property type="project" value="InterPro"/>
</dbReference>
<dbReference type="AlphaFoldDB" id="A0A317EUT0"/>
<evidence type="ECO:0000256" key="9">
    <source>
        <dbReference type="ARBA" id="ARBA00023295"/>
    </source>
</evidence>
<evidence type="ECO:0000256" key="6">
    <source>
        <dbReference type="ARBA" id="ARBA00023204"/>
    </source>
</evidence>
<evidence type="ECO:0000256" key="2">
    <source>
        <dbReference type="ARBA" id="ARBA00009409"/>
    </source>
</evidence>
<dbReference type="InterPro" id="IPR012319">
    <property type="entry name" value="FPG_cat"/>
</dbReference>
<dbReference type="GO" id="GO:0008270">
    <property type="term" value="F:zinc ion binding"/>
    <property type="evidence" value="ECO:0007669"/>
    <property type="project" value="InterPro"/>
</dbReference>
<dbReference type="SUPFAM" id="SSF81624">
    <property type="entry name" value="N-terminal domain of MutM-like DNA repair proteins"/>
    <property type="match status" value="1"/>
</dbReference>
<dbReference type="InterPro" id="IPR035937">
    <property type="entry name" value="FPG_N"/>
</dbReference>
<evidence type="ECO:0000256" key="8">
    <source>
        <dbReference type="ARBA" id="ARBA00023268"/>
    </source>
</evidence>
<dbReference type="Pfam" id="PF06831">
    <property type="entry name" value="H2TH"/>
    <property type="match status" value="1"/>
</dbReference>
<keyword evidence="3" id="KW-0227">DNA damage</keyword>
<proteinExistence type="inferred from homology"/>
<evidence type="ECO:0000313" key="11">
    <source>
        <dbReference type="EMBL" id="PWS29673.1"/>
    </source>
</evidence>
<gene>
    <name evidence="11" type="ORF">DF947_21745</name>
</gene>
<organism evidence="11 12">
    <name type="scientific">Pedobacter paludis</name>
    <dbReference type="NCBI Taxonomy" id="2203212"/>
    <lineage>
        <taxon>Bacteria</taxon>
        <taxon>Pseudomonadati</taxon>
        <taxon>Bacteroidota</taxon>
        <taxon>Sphingobacteriia</taxon>
        <taxon>Sphingobacteriales</taxon>
        <taxon>Sphingobacteriaceae</taxon>
        <taxon>Pedobacter</taxon>
    </lineage>
</organism>
<keyword evidence="12" id="KW-1185">Reference proteome</keyword>
<comment type="similarity">
    <text evidence="2">Belongs to the FPG family.</text>
</comment>
<dbReference type="InterPro" id="IPR010979">
    <property type="entry name" value="Ribosomal_uS13-like_H2TH"/>
</dbReference>
<dbReference type="Gene3D" id="1.10.8.50">
    <property type="match status" value="1"/>
</dbReference>
<reference evidence="12" key="1">
    <citation type="submission" date="2018-05" db="EMBL/GenBank/DDBJ databases">
        <title>Pedobacter paludis sp. nov., isolated from wetland soil.</title>
        <authorList>
            <person name="Zhang Y."/>
        </authorList>
    </citation>
    <scope>NUCLEOTIDE SEQUENCE [LARGE SCALE GENOMIC DNA]</scope>
    <source>
        <strain evidence="12">R-8</strain>
    </source>
</reference>
<keyword evidence="6" id="KW-0234">DNA repair</keyword>
<dbReference type="OrthoDB" id="9800855at2"/>
<feature type="domain" description="Formamidopyrimidine-DNA glycosylase catalytic" evidence="10">
    <location>
        <begin position="2"/>
        <end position="113"/>
    </location>
</feature>
<evidence type="ECO:0000256" key="5">
    <source>
        <dbReference type="ARBA" id="ARBA00023125"/>
    </source>
</evidence>
<keyword evidence="8" id="KW-0511">Multifunctional enzyme</keyword>
<keyword evidence="7" id="KW-0456">Lyase</keyword>
<name>A0A317EUT0_9SPHI</name>
<dbReference type="SMART" id="SM00898">
    <property type="entry name" value="Fapy_DNA_glyco"/>
    <property type="match status" value="1"/>
</dbReference>
<dbReference type="RefSeq" id="WP_109932874.1">
    <property type="nucleotide sequence ID" value="NZ_QGNY01000012.1"/>
</dbReference>
<protein>
    <submittedName>
        <fullName evidence="11">Formamidopyrimidine-DNA glycosylase</fullName>
    </submittedName>
</protein>
<dbReference type="SMART" id="SM01232">
    <property type="entry name" value="H2TH"/>
    <property type="match status" value="1"/>
</dbReference>
<evidence type="ECO:0000256" key="7">
    <source>
        <dbReference type="ARBA" id="ARBA00023239"/>
    </source>
</evidence>
<dbReference type="SUPFAM" id="SSF46946">
    <property type="entry name" value="S13-like H2TH domain"/>
    <property type="match status" value="1"/>
</dbReference>
<evidence type="ECO:0000256" key="1">
    <source>
        <dbReference type="ARBA" id="ARBA00001668"/>
    </source>
</evidence>
<dbReference type="GO" id="GO:0003684">
    <property type="term" value="F:damaged DNA binding"/>
    <property type="evidence" value="ECO:0007669"/>
    <property type="project" value="InterPro"/>
</dbReference>
<evidence type="ECO:0000259" key="10">
    <source>
        <dbReference type="PROSITE" id="PS51068"/>
    </source>
</evidence>